<dbReference type="OrthoDB" id="9812105at2"/>
<dbReference type="EMBL" id="ACVI01000071">
    <property type="protein sequence ID" value="EET85905.1"/>
    <property type="molecule type" value="Genomic_DNA"/>
</dbReference>
<evidence type="ECO:0000259" key="3">
    <source>
        <dbReference type="Pfam" id="PF14512"/>
    </source>
</evidence>
<dbReference type="KEGG" id="cck:Ccar_14300"/>
<evidence type="ECO:0000256" key="2">
    <source>
        <dbReference type="ARBA" id="ARBA00023002"/>
    </source>
</evidence>
<accession>C6PXW7</accession>
<dbReference type="Pfam" id="PF14512">
    <property type="entry name" value="TM1586_NiRdase"/>
    <property type="match status" value="1"/>
</dbReference>
<dbReference type="Gene3D" id="3.40.109.10">
    <property type="entry name" value="NADH Oxidase"/>
    <property type="match status" value="1"/>
</dbReference>
<sequence>MDAIKAILERRSVRKFLNQAVSKETLEDLVECGRLAPTGHNKQGRSFIVLTERSTIDEVGKIATWGKFVIGKAPAIILVFCDNQECATLVEDGAAATENILIAATAKGLGSCWMAGYGMPYAKEIEALANASESKKLISIIALGYPSDANTLMPKKSSLNEVIFWDKF</sequence>
<dbReference type="Proteomes" id="UP000004198">
    <property type="component" value="Unassembled WGS sequence"/>
</dbReference>
<evidence type="ECO:0000313" key="4">
    <source>
        <dbReference type="EMBL" id="EET85905.1"/>
    </source>
</evidence>
<organism evidence="4 5">
    <name type="scientific">Clostridium carboxidivorans P7</name>
    <dbReference type="NCBI Taxonomy" id="536227"/>
    <lineage>
        <taxon>Bacteria</taxon>
        <taxon>Bacillati</taxon>
        <taxon>Bacillota</taxon>
        <taxon>Clostridia</taxon>
        <taxon>Eubacteriales</taxon>
        <taxon>Clostridiaceae</taxon>
        <taxon>Clostridium</taxon>
    </lineage>
</organism>
<evidence type="ECO:0000313" key="5">
    <source>
        <dbReference type="Proteomes" id="UP000004198"/>
    </source>
</evidence>
<keyword evidence="5" id="KW-1185">Reference proteome</keyword>
<dbReference type="PANTHER" id="PTHR43673:SF10">
    <property type="entry name" value="NADH DEHYDROGENASE_NAD(P)H NITROREDUCTASE XCC3605-RELATED"/>
    <property type="match status" value="1"/>
</dbReference>
<dbReference type="SUPFAM" id="SSF55469">
    <property type="entry name" value="FMN-dependent nitroreductase-like"/>
    <property type="match status" value="1"/>
</dbReference>
<dbReference type="InterPro" id="IPR000415">
    <property type="entry name" value="Nitroreductase-like"/>
</dbReference>
<protein>
    <submittedName>
        <fullName evidence="4">Nitroreductase</fullName>
    </submittedName>
</protein>
<dbReference type="InterPro" id="IPR029478">
    <property type="entry name" value="TM1586_NiRdase"/>
</dbReference>
<evidence type="ECO:0000256" key="1">
    <source>
        <dbReference type="ARBA" id="ARBA00007118"/>
    </source>
</evidence>
<keyword evidence="2" id="KW-0560">Oxidoreductase</keyword>
<reference evidence="4 5" key="1">
    <citation type="submission" date="2009-06" db="EMBL/GenBank/DDBJ databases">
        <title>The draft genome of Clostridium carboxidivorans P7.</title>
        <authorList>
            <consortium name="US DOE Joint Genome Institute (JGI-PGF)"/>
            <person name="Lucas S."/>
            <person name="Copeland A."/>
            <person name="Lapidus A."/>
            <person name="Glavina del Rio T."/>
            <person name="Tice H."/>
            <person name="Bruce D."/>
            <person name="Goodwin L."/>
            <person name="Pitluck S."/>
            <person name="Larimer F."/>
            <person name="Land M.L."/>
            <person name="Hauser L."/>
            <person name="Hemme C.L."/>
        </authorList>
    </citation>
    <scope>NUCLEOTIDE SEQUENCE [LARGE SCALE GENOMIC DNA]</scope>
    <source>
        <strain evidence="4 5">P7</strain>
    </source>
</reference>
<feature type="domain" description="Putative nitroreductase TM1586" evidence="3">
    <location>
        <begin position="4"/>
        <end position="162"/>
    </location>
</feature>
<dbReference type="RefSeq" id="WP_007062519.1">
    <property type="nucleotide sequence ID" value="NZ_ACVI01000071.1"/>
</dbReference>
<comment type="similarity">
    <text evidence="1">Belongs to the nitroreductase family.</text>
</comment>
<dbReference type="eggNOG" id="COG0778">
    <property type="taxonomic scope" value="Bacteria"/>
</dbReference>
<dbReference type="GO" id="GO:0016491">
    <property type="term" value="F:oxidoreductase activity"/>
    <property type="evidence" value="ECO:0007669"/>
    <property type="project" value="UniProtKB-KW"/>
</dbReference>
<dbReference type="STRING" id="536227.Ccar_14300"/>
<dbReference type="CDD" id="cd02062">
    <property type="entry name" value="Nitro_FMN_reductase"/>
    <property type="match status" value="1"/>
</dbReference>
<dbReference type="PATRIC" id="fig|536227.13.peg.2997"/>
<name>C6PXW7_9CLOT</name>
<comment type="caution">
    <text evidence="4">The sequence shown here is derived from an EMBL/GenBank/DDBJ whole genome shotgun (WGS) entry which is preliminary data.</text>
</comment>
<dbReference type="PANTHER" id="PTHR43673">
    <property type="entry name" value="NAD(P)H NITROREDUCTASE YDGI-RELATED"/>
    <property type="match status" value="1"/>
</dbReference>
<proteinExistence type="inferred from homology"/>
<gene>
    <name evidence="4" type="ORF">CcarbDRAFT_3634</name>
</gene>
<dbReference type="AlphaFoldDB" id="C6PXW7"/>